<sequence length="112" mass="12898">MQPTCTAQEFVDSHLKPRRMVVFMKPTCPFCKRTQEILLQYPFKKESLVFVDITVTRNTERVQDYLQQLTGARTVPRIFIGKECIGGCSDLVEMDRSGELKVRLIEMGALQL</sequence>
<evidence type="ECO:0000313" key="9">
    <source>
        <dbReference type="EMBL" id="KAF6366243.1"/>
    </source>
</evidence>
<dbReference type="InterPro" id="IPR002109">
    <property type="entry name" value="Glutaredoxin"/>
</dbReference>
<evidence type="ECO:0000256" key="1">
    <source>
        <dbReference type="ARBA" id="ARBA00002549"/>
    </source>
</evidence>
<dbReference type="PANTHER" id="PTHR46185">
    <property type="entry name" value="GLUTAREDOXIN-1"/>
    <property type="match status" value="1"/>
</dbReference>
<keyword evidence="10" id="KW-1185">Reference proteome</keyword>
<evidence type="ECO:0000256" key="5">
    <source>
        <dbReference type="ARBA" id="ARBA00022982"/>
    </source>
</evidence>
<evidence type="ECO:0000256" key="7">
    <source>
        <dbReference type="ARBA" id="ARBA00023284"/>
    </source>
</evidence>
<dbReference type="PROSITE" id="PS00195">
    <property type="entry name" value="GLUTAREDOXIN_1"/>
    <property type="match status" value="1"/>
</dbReference>
<evidence type="ECO:0000256" key="6">
    <source>
        <dbReference type="ARBA" id="ARBA00023157"/>
    </source>
</evidence>
<dbReference type="Pfam" id="PF00462">
    <property type="entry name" value="Glutaredoxin"/>
    <property type="match status" value="1"/>
</dbReference>
<comment type="similarity">
    <text evidence="2">Belongs to the glutaredoxin family.</text>
</comment>
<dbReference type="PRINTS" id="PR00160">
    <property type="entry name" value="GLUTAREDOXIN"/>
</dbReference>
<dbReference type="EMBL" id="JACAGB010000004">
    <property type="protein sequence ID" value="KAF6366243.1"/>
    <property type="molecule type" value="Genomic_DNA"/>
</dbReference>
<evidence type="ECO:0000256" key="4">
    <source>
        <dbReference type="ARBA" id="ARBA00022448"/>
    </source>
</evidence>
<dbReference type="AlphaFoldDB" id="A0A7J7YW50"/>
<dbReference type="OrthoDB" id="418495at2759"/>
<gene>
    <name evidence="9" type="ORF">mPipKuh1_005627</name>
</gene>
<evidence type="ECO:0000256" key="3">
    <source>
        <dbReference type="ARBA" id="ARBA00013662"/>
    </source>
</evidence>
<dbReference type="GO" id="GO:0005739">
    <property type="term" value="C:mitochondrion"/>
    <property type="evidence" value="ECO:0007669"/>
    <property type="project" value="TreeGrafter"/>
</dbReference>
<evidence type="ECO:0000256" key="2">
    <source>
        <dbReference type="ARBA" id="ARBA00007787"/>
    </source>
</evidence>
<comment type="caution">
    <text evidence="9">The sequence shown here is derived from an EMBL/GenBank/DDBJ whole genome shotgun (WGS) entry which is preliminary data.</text>
</comment>
<dbReference type="GO" id="GO:0015038">
    <property type="term" value="F:glutathione disulfide oxidoreductase activity"/>
    <property type="evidence" value="ECO:0007669"/>
    <property type="project" value="TreeGrafter"/>
</dbReference>
<dbReference type="PANTHER" id="PTHR46185:SF1">
    <property type="entry name" value="GLUTAREDOXIN-1"/>
    <property type="match status" value="1"/>
</dbReference>
<dbReference type="NCBIfam" id="TIGR02180">
    <property type="entry name" value="GRX_euk"/>
    <property type="match status" value="1"/>
</dbReference>
<proteinExistence type="inferred from homology"/>
<dbReference type="SUPFAM" id="SSF52833">
    <property type="entry name" value="Thioredoxin-like"/>
    <property type="match status" value="1"/>
</dbReference>
<keyword evidence="7" id="KW-0676">Redox-active center</keyword>
<dbReference type="Proteomes" id="UP000558488">
    <property type="component" value="Unassembled WGS sequence"/>
</dbReference>
<comment type="function">
    <text evidence="1">Has a glutathione-disulfide oxidoreductase activity in the presence of NADPH and glutathione reductase. Reduces low molecular weight disulfides and proteins.</text>
</comment>
<feature type="domain" description="Glutaredoxin" evidence="8">
    <location>
        <begin position="21"/>
        <end position="85"/>
    </location>
</feature>
<evidence type="ECO:0000259" key="8">
    <source>
        <dbReference type="Pfam" id="PF00462"/>
    </source>
</evidence>
<keyword evidence="5" id="KW-0249">Electron transport</keyword>
<protein>
    <recommendedName>
        <fullName evidence="3">Glutaredoxin-1</fullName>
    </recommendedName>
</protein>
<dbReference type="InterPro" id="IPR036249">
    <property type="entry name" value="Thioredoxin-like_sf"/>
</dbReference>
<dbReference type="InterPro" id="IPR014025">
    <property type="entry name" value="Glutaredoxin_subgr"/>
</dbReference>
<keyword evidence="4" id="KW-0813">Transport</keyword>
<dbReference type="InterPro" id="IPR047185">
    <property type="entry name" value="GLRX1"/>
</dbReference>
<dbReference type="Gene3D" id="3.40.30.10">
    <property type="entry name" value="Glutaredoxin"/>
    <property type="match status" value="1"/>
</dbReference>
<accession>A0A7J7YW50</accession>
<reference evidence="9 10" key="1">
    <citation type="journal article" date="2020" name="Nature">
        <title>Six reference-quality genomes reveal evolution of bat adaptations.</title>
        <authorList>
            <person name="Jebb D."/>
            <person name="Huang Z."/>
            <person name="Pippel M."/>
            <person name="Hughes G.M."/>
            <person name="Lavrichenko K."/>
            <person name="Devanna P."/>
            <person name="Winkler S."/>
            <person name="Jermiin L.S."/>
            <person name="Skirmuntt E.C."/>
            <person name="Katzourakis A."/>
            <person name="Burkitt-Gray L."/>
            <person name="Ray D.A."/>
            <person name="Sullivan K.A.M."/>
            <person name="Roscito J.G."/>
            <person name="Kirilenko B.M."/>
            <person name="Davalos L.M."/>
            <person name="Corthals A.P."/>
            <person name="Power M.L."/>
            <person name="Jones G."/>
            <person name="Ransome R.D."/>
            <person name="Dechmann D.K.N."/>
            <person name="Locatelli A.G."/>
            <person name="Puechmaille S.J."/>
            <person name="Fedrigo O."/>
            <person name="Jarvis E.D."/>
            <person name="Hiller M."/>
            <person name="Vernes S.C."/>
            <person name="Myers E.W."/>
            <person name="Teeling E.C."/>
        </authorList>
    </citation>
    <scope>NUCLEOTIDE SEQUENCE [LARGE SCALE GENOMIC DNA]</scope>
    <source>
        <strain evidence="9">MPipKuh1</strain>
        <tissue evidence="9">Flight muscle</tissue>
    </source>
</reference>
<keyword evidence="6" id="KW-1015">Disulfide bond</keyword>
<name>A0A7J7YW50_PIPKU</name>
<dbReference type="InterPro" id="IPR011767">
    <property type="entry name" value="GLR_AS"/>
</dbReference>
<evidence type="ECO:0000313" key="10">
    <source>
        <dbReference type="Proteomes" id="UP000558488"/>
    </source>
</evidence>
<dbReference type="InterPro" id="IPR011899">
    <property type="entry name" value="Glutaredoxin_euk/vir"/>
</dbReference>
<dbReference type="CDD" id="cd03419">
    <property type="entry name" value="GRX_GRXh_1_2_like"/>
    <property type="match status" value="1"/>
</dbReference>
<organism evidence="9 10">
    <name type="scientific">Pipistrellus kuhlii</name>
    <name type="common">Kuhl's pipistrelle</name>
    <dbReference type="NCBI Taxonomy" id="59472"/>
    <lineage>
        <taxon>Eukaryota</taxon>
        <taxon>Metazoa</taxon>
        <taxon>Chordata</taxon>
        <taxon>Craniata</taxon>
        <taxon>Vertebrata</taxon>
        <taxon>Euteleostomi</taxon>
        <taxon>Mammalia</taxon>
        <taxon>Eutheria</taxon>
        <taxon>Laurasiatheria</taxon>
        <taxon>Chiroptera</taxon>
        <taxon>Yangochiroptera</taxon>
        <taxon>Vespertilionidae</taxon>
        <taxon>Pipistrellus</taxon>
    </lineage>
</organism>